<reference evidence="1" key="1">
    <citation type="journal article" date="2016" name="Sci. Rep.">
        <title>Molecular characterization of firefly nuptial gifts: a multi-omics approach sheds light on postcopulatory sexual selection.</title>
        <authorList>
            <person name="Al-Wathiqui N."/>
            <person name="Fallon T.R."/>
            <person name="South A."/>
            <person name="Weng J.K."/>
            <person name="Lewis S.M."/>
        </authorList>
    </citation>
    <scope>NUCLEOTIDE SEQUENCE</scope>
</reference>
<dbReference type="PANTHER" id="PTHR33332">
    <property type="entry name" value="REVERSE TRANSCRIPTASE DOMAIN-CONTAINING PROTEIN"/>
    <property type="match status" value="1"/>
</dbReference>
<protein>
    <recommendedName>
        <fullName evidence="2">Reverse transcriptase domain-containing protein</fullName>
    </recommendedName>
</protein>
<evidence type="ECO:0000313" key="1">
    <source>
        <dbReference type="EMBL" id="JAV85973.1"/>
    </source>
</evidence>
<organism evidence="1">
    <name type="scientific">Photinus pyralis</name>
    <name type="common">Common eastern firefly</name>
    <name type="synonym">Lampyris pyralis</name>
    <dbReference type="NCBI Taxonomy" id="7054"/>
    <lineage>
        <taxon>Eukaryota</taxon>
        <taxon>Metazoa</taxon>
        <taxon>Ecdysozoa</taxon>
        <taxon>Arthropoda</taxon>
        <taxon>Hexapoda</taxon>
        <taxon>Insecta</taxon>
        <taxon>Pterygota</taxon>
        <taxon>Neoptera</taxon>
        <taxon>Endopterygota</taxon>
        <taxon>Coleoptera</taxon>
        <taxon>Polyphaga</taxon>
        <taxon>Elateriformia</taxon>
        <taxon>Elateroidea</taxon>
        <taxon>Lampyridae</taxon>
        <taxon>Lampyrinae</taxon>
        <taxon>Photinus</taxon>
    </lineage>
</organism>
<dbReference type="AlphaFoldDB" id="A0A1Y1MJR8"/>
<accession>A0A1Y1MJR8</accession>
<name>A0A1Y1MJR8_PHOPY</name>
<evidence type="ECO:0008006" key="2">
    <source>
        <dbReference type="Google" id="ProtNLM"/>
    </source>
</evidence>
<sequence>MEWCKENDLHFNIKKCKSLRFSRKREDAVFHYKLAGQILETVDYQDDLGIVFDKKLSFNIHIENKIKAAYSSLGFIFRSSKDLKNGSTYKILYHTLVRPHLEYASIIRAPYANKYQQAIEMVQKKFIRRMQYRLTSTYPLFDHYSDLLQTFCMKSLSDRRRNHLLIFFYKLLNNQVSSSHLLSLINFNVPDHRTRCKFILFKIPQSKSILLNHTAPITRMMTTFNSFHSLEIFDVTLSHFKKQLMII</sequence>
<dbReference type="EMBL" id="GEZM01029717">
    <property type="protein sequence ID" value="JAV85973.1"/>
    <property type="molecule type" value="Transcribed_RNA"/>
</dbReference>
<proteinExistence type="predicted"/>